<organism evidence="3 4">
    <name type="scientific">Phanerochaete sordida</name>
    <dbReference type="NCBI Taxonomy" id="48140"/>
    <lineage>
        <taxon>Eukaryota</taxon>
        <taxon>Fungi</taxon>
        <taxon>Dikarya</taxon>
        <taxon>Basidiomycota</taxon>
        <taxon>Agaricomycotina</taxon>
        <taxon>Agaricomycetes</taxon>
        <taxon>Polyporales</taxon>
        <taxon>Phanerochaetaceae</taxon>
        <taxon>Phanerochaete</taxon>
    </lineage>
</organism>
<protein>
    <recommendedName>
        <fullName evidence="2">C2H2-type domain-containing protein</fullName>
    </recommendedName>
</protein>
<evidence type="ECO:0000313" key="3">
    <source>
        <dbReference type="EMBL" id="GJE93611.1"/>
    </source>
</evidence>
<feature type="compositionally biased region" description="Low complexity" evidence="1">
    <location>
        <begin position="1"/>
        <end position="15"/>
    </location>
</feature>
<feature type="compositionally biased region" description="Pro residues" evidence="1">
    <location>
        <begin position="177"/>
        <end position="186"/>
    </location>
</feature>
<dbReference type="EMBL" id="BPQB01000033">
    <property type="protein sequence ID" value="GJE93611.1"/>
    <property type="molecule type" value="Genomic_DNA"/>
</dbReference>
<feature type="region of interest" description="Disordered" evidence="1">
    <location>
        <begin position="155"/>
        <end position="224"/>
    </location>
</feature>
<feature type="compositionally biased region" description="Low complexity" evidence="1">
    <location>
        <begin position="187"/>
        <end position="204"/>
    </location>
</feature>
<evidence type="ECO:0000313" key="4">
    <source>
        <dbReference type="Proteomes" id="UP000703269"/>
    </source>
</evidence>
<comment type="caution">
    <text evidence="3">The sequence shown here is derived from an EMBL/GenBank/DDBJ whole genome shotgun (WGS) entry which is preliminary data.</text>
</comment>
<feature type="region of interest" description="Disordered" evidence="1">
    <location>
        <begin position="85"/>
        <end position="125"/>
    </location>
</feature>
<keyword evidence="4" id="KW-1185">Reference proteome</keyword>
<feature type="compositionally biased region" description="Basic residues" evidence="1">
    <location>
        <begin position="352"/>
        <end position="368"/>
    </location>
</feature>
<evidence type="ECO:0000256" key="1">
    <source>
        <dbReference type="SAM" id="MobiDB-lite"/>
    </source>
</evidence>
<reference evidence="3 4" key="1">
    <citation type="submission" date="2021-08" db="EMBL/GenBank/DDBJ databases">
        <title>Draft Genome Sequence of Phanerochaete sordida strain YK-624.</title>
        <authorList>
            <person name="Mori T."/>
            <person name="Dohra H."/>
            <person name="Suzuki T."/>
            <person name="Kawagishi H."/>
            <person name="Hirai H."/>
        </authorList>
    </citation>
    <scope>NUCLEOTIDE SEQUENCE [LARGE SCALE GENOMIC DNA]</scope>
    <source>
        <strain evidence="3 4">YK-624</strain>
    </source>
</reference>
<dbReference type="Proteomes" id="UP000703269">
    <property type="component" value="Unassembled WGS sequence"/>
</dbReference>
<feature type="domain" description="C2H2-type" evidence="2">
    <location>
        <begin position="272"/>
        <end position="292"/>
    </location>
</feature>
<feature type="region of interest" description="Disordered" evidence="1">
    <location>
        <begin position="1"/>
        <end position="37"/>
    </location>
</feature>
<dbReference type="SUPFAM" id="SSF57667">
    <property type="entry name" value="beta-beta-alpha zinc fingers"/>
    <property type="match status" value="1"/>
</dbReference>
<dbReference type="Gene3D" id="3.30.160.60">
    <property type="entry name" value="Classic Zinc Finger"/>
    <property type="match status" value="1"/>
</dbReference>
<evidence type="ECO:0000259" key="2">
    <source>
        <dbReference type="PROSITE" id="PS00028"/>
    </source>
</evidence>
<dbReference type="PROSITE" id="PS00028">
    <property type="entry name" value="ZINC_FINGER_C2H2_1"/>
    <property type="match status" value="1"/>
</dbReference>
<dbReference type="OrthoDB" id="654211at2759"/>
<dbReference type="AlphaFoldDB" id="A0A9P3LFK2"/>
<dbReference type="SMART" id="SM00355">
    <property type="entry name" value="ZnF_C2H2"/>
    <property type="match status" value="2"/>
</dbReference>
<name>A0A9P3LFK2_9APHY</name>
<accession>A0A9P3LFK2</accession>
<feature type="region of interest" description="Disordered" evidence="1">
    <location>
        <begin position="312"/>
        <end position="368"/>
    </location>
</feature>
<feature type="compositionally biased region" description="Low complexity" evidence="1">
    <location>
        <begin position="86"/>
        <end position="122"/>
    </location>
</feature>
<sequence>MASAAAASSSASSSAPSVPVWMPDSYNKKTWSRGTIERPDALNMLAEVALLDLYWVYTPSEPAAAPTPPATAELSVLFSALTTAQPSTSADSSGPSSRSSSTTATPASTPTASPRLSSASTPCTTVVNTPSSEALVLPTKDLLAKATKRVAFAALPEPADDAPQTRKSTRRAARAPAPAPAPPATPAIPASPAAPATPAAPTKAGKGGKAGKRKRVDEEEAEVEEVLALPPRARKARKVVKEEVRDDEVDAEMDHCIETYLDSDDKDSSTPCQKCGKICANKYEKTRHVLTHLPQEQKPYQCPHCRYGAVQKSNRASHVAKKHGTTDSTVAEDEPSPMASTPVPKSPSKSTLKPKAKKQTSGKVTKRR</sequence>
<proteinExistence type="predicted"/>
<dbReference type="InterPro" id="IPR013087">
    <property type="entry name" value="Znf_C2H2_type"/>
</dbReference>
<dbReference type="InterPro" id="IPR036236">
    <property type="entry name" value="Znf_C2H2_sf"/>
</dbReference>
<feature type="compositionally biased region" description="Low complexity" evidence="1">
    <location>
        <begin position="339"/>
        <end position="351"/>
    </location>
</feature>
<gene>
    <name evidence="3" type="ORF">PsYK624_097710</name>
</gene>